<comment type="similarity">
    <text evidence="1">Belongs to the RPAP1 family.</text>
</comment>
<dbReference type="Pfam" id="PF08620">
    <property type="entry name" value="RPAP1_C"/>
    <property type="match status" value="1"/>
</dbReference>
<feature type="region of interest" description="Disordered" evidence="2">
    <location>
        <begin position="137"/>
        <end position="157"/>
    </location>
</feature>
<dbReference type="AlphaFoldDB" id="A0A0H5C452"/>
<gene>
    <name evidence="5" type="ORF">BN1211_3143</name>
</gene>
<dbReference type="PANTHER" id="PTHR21483">
    <property type="entry name" value="RNA POLYMERASE II-ASSOCIATED PROTEIN 1"/>
    <property type="match status" value="1"/>
</dbReference>
<feature type="region of interest" description="Disordered" evidence="2">
    <location>
        <begin position="186"/>
        <end position="215"/>
    </location>
</feature>
<evidence type="ECO:0000313" key="5">
    <source>
        <dbReference type="EMBL" id="CEP22733.1"/>
    </source>
</evidence>
<feature type="domain" description="RPAP1 N-terminal" evidence="4">
    <location>
        <begin position="89"/>
        <end position="133"/>
    </location>
</feature>
<dbReference type="InterPro" id="IPR013929">
    <property type="entry name" value="RPAP1_C"/>
</dbReference>
<evidence type="ECO:0000259" key="3">
    <source>
        <dbReference type="Pfam" id="PF08620"/>
    </source>
</evidence>
<evidence type="ECO:0000313" key="6">
    <source>
        <dbReference type="Proteomes" id="UP000038830"/>
    </source>
</evidence>
<dbReference type="InterPro" id="IPR039913">
    <property type="entry name" value="RPAP1/Rba50"/>
</dbReference>
<evidence type="ECO:0000256" key="2">
    <source>
        <dbReference type="SAM" id="MobiDB-lite"/>
    </source>
</evidence>
<feature type="region of interest" description="Disordered" evidence="2">
    <location>
        <begin position="38"/>
        <end position="77"/>
    </location>
</feature>
<dbReference type="EMBL" id="CDQK01000003">
    <property type="protein sequence ID" value="CEP22733.1"/>
    <property type="molecule type" value="Genomic_DNA"/>
</dbReference>
<evidence type="ECO:0000256" key="1">
    <source>
        <dbReference type="ARBA" id="ARBA00009953"/>
    </source>
</evidence>
<dbReference type="InterPro" id="IPR013930">
    <property type="entry name" value="RPAP1_N"/>
</dbReference>
<evidence type="ECO:0008006" key="7">
    <source>
        <dbReference type="Google" id="ProtNLM"/>
    </source>
</evidence>
<organism evidence="5 6">
    <name type="scientific">Cyberlindnera jadinii (strain ATCC 18201 / CBS 1600 / BCRC 20928 / JCM 3617 / NBRC 0987 / NRRL Y-1542)</name>
    <name type="common">Torula yeast</name>
    <name type="synonym">Candida utilis</name>
    <dbReference type="NCBI Taxonomy" id="983966"/>
    <lineage>
        <taxon>Eukaryota</taxon>
        <taxon>Fungi</taxon>
        <taxon>Dikarya</taxon>
        <taxon>Ascomycota</taxon>
        <taxon>Saccharomycotina</taxon>
        <taxon>Saccharomycetes</taxon>
        <taxon>Phaffomycetales</taxon>
        <taxon>Phaffomycetaceae</taxon>
        <taxon>Cyberlindnera</taxon>
    </lineage>
</organism>
<name>A0A0H5C452_CYBJN</name>
<evidence type="ECO:0000259" key="4">
    <source>
        <dbReference type="Pfam" id="PF08621"/>
    </source>
</evidence>
<reference evidence="6" key="1">
    <citation type="journal article" date="2015" name="J. Biotechnol.">
        <title>The structure of the Cyberlindnera jadinii genome and its relation to Candida utilis analyzed by the occurrence of single nucleotide polymorphisms.</title>
        <authorList>
            <person name="Rupp O."/>
            <person name="Brinkrolf K."/>
            <person name="Buerth C."/>
            <person name="Kunigo M."/>
            <person name="Schneider J."/>
            <person name="Jaenicke S."/>
            <person name="Goesmann A."/>
            <person name="Puehler A."/>
            <person name="Jaeger K.-E."/>
            <person name="Ernst J.F."/>
        </authorList>
    </citation>
    <scope>NUCLEOTIDE SEQUENCE [LARGE SCALE GENOMIC DNA]</scope>
    <source>
        <strain evidence="6">ATCC 18201 / CBS 1600 / BCRC 20928 / JCM 3617 / NBRC 0987 / NRRL Y-1542</strain>
    </source>
</reference>
<dbReference type="Proteomes" id="UP000038830">
    <property type="component" value="Unassembled WGS sequence"/>
</dbReference>
<feature type="compositionally biased region" description="Basic and acidic residues" evidence="2">
    <location>
        <begin position="54"/>
        <end position="77"/>
    </location>
</feature>
<proteinExistence type="inferred from homology"/>
<dbReference type="GO" id="GO:0006366">
    <property type="term" value="P:transcription by RNA polymerase II"/>
    <property type="evidence" value="ECO:0007669"/>
    <property type="project" value="InterPro"/>
</dbReference>
<protein>
    <recommendedName>
        <fullName evidence="7">RNA polymerase II-associated protein RBA50</fullName>
    </recommendedName>
</protein>
<dbReference type="PANTHER" id="PTHR21483:SF18">
    <property type="entry name" value="RNA POLYMERASE II-ASSOCIATED PROTEIN 1"/>
    <property type="match status" value="1"/>
</dbReference>
<sequence>MDLIGDIVEKEVDDAIAPSFPESSGSFTGFPKPVVKSTWKQRQAKKKKKNNNNVEHDGETMYEKQEPRGLKRLPKEKQKLNYDNLSEAEKIHLENIEILSNMTEAERIREKEELLGSMDPRILQKLLLRSEEKLSKKKSVNPVPEFKGYGDWIGGDKNGEEWKDQTLDEEAVDMALGIKSSLKIEDEDQAPKPTKSVSFDPVNTVKYPDDGVPDPEWEDVEDLDDIAPESYQLVKEADEVSKEEAISNVHFLKPEVVDEDDIYIDINDPDFNEKLHEKYFPDLPRDTEKLKWMTPIPDVAIDDMVFDNVSDLRFDFKGDLVVPNAEQSVDTSTGLHHHTDNVSLAGYTLRELAHLSRSSMSSQRCIAIRTLGRILLKLGKGKYNIVPEFVYEDEDGEEHQEKPDADAMKRANTEFDQTFWGLIDELRVIETLEEAADEQATKNLSVRNYAIEALWLWKQGGGNTRHAN</sequence>
<accession>A0A0H5C452</accession>
<feature type="domain" description="RPAP1 C-terminal" evidence="3">
    <location>
        <begin position="311"/>
        <end position="378"/>
    </location>
</feature>
<dbReference type="Pfam" id="PF08621">
    <property type="entry name" value="RPAP1_N"/>
    <property type="match status" value="1"/>
</dbReference>